<evidence type="ECO:0000313" key="5">
    <source>
        <dbReference type="Proteomes" id="UP000005242"/>
    </source>
</evidence>
<sequence>MSNNRPLIQIILRRDLLDLHSWTFGMLAAQTAHAATAVIQETHSDPLTQEYVSPDNLDKMRKTVLQTPDGESLVRLYQDILPLGKAKLWIEQPENIPTAIAIAPNKSKKIKDLLRHNGCVFF</sequence>
<dbReference type="eggNOG" id="KOG3305">
    <property type="taxonomic scope" value="Eukaryota"/>
</dbReference>
<dbReference type="InterPro" id="IPR002833">
    <property type="entry name" value="PTH2"/>
</dbReference>
<reference evidence="4 5" key="1">
    <citation type="journal article" date="2012" name="Fungal Genet. Biol.">
        <title>The genome of the xerotolerant mold Wallemia sebi reveals adaptations to osmotic stress and suggests cryptic sexual reproduction.</title>
        <authorList>
            <person name="Padamsee M."/>
            <person name="Kumar T.K.A."/>
            <person name="Riley R."/>
            <person name="Binder M."/>
            <person name="Boyd A."/>
            <person name="Calvo A.M."/>
            <person name="Furukawa K."/>
            <person name="Hesse C."/>
            <person name="Hohmann S."/>
            <person name="James T.Y."/>
            <person name="LaButti K."/>
            <person name="Lapidus A."/>
            <person name="Lindquist E."/>
            <person name="Lucas S."/>
            <person name="Miller K."/>
            <person name="Shantappa S."/>
            <person name="Grigoriev I.V."/>
            <person name="Hibbett D.S."/>
            <person name="McLaughlin D.J."/>
            <person name="Spatafora J.W."/>
            <person name="Aime M.C."/>
        </authorList>
    </citation>
    <scope>NUCLEOTIDE SEQUENCE [LARGE SCALE GENOMIC DNA]</scope>
    <source>
        <strain evidence="5">ATCC MYA-4683 / CBS 633.66</strain>
    </source>
</reference>
<dbReference type="KEGG" id="wse:WALSEDRAFT_69039"/>
<evidence type="ECO:0000256" key="2">
    <source>
        <dbReference type="ARBA" id="ARBA00022801"/>
    </source>
</evidence>
<dbReference type="PANTHER" id="PTHR46194">
    <property type="entry name" value="PEPTIDYL-TRNA HYDROLASE PTRHD1-RELATED"/>
    <property type="match status" value="1"/>
</dbReference>
<dbReference type="PANTHER" id="PTHR46194:SF1">
    <property type="entry name" value="PEPTIDYL-TRNA HYDROLASE PTRHD1-RELATED"/>
    <property type="match status" value="1"/>
</dbReference>
<proteinExistence type="predicted"/>
<dbReference type="InParanoid" id="I4YBX8"/>
<keyword evidence="2 4" id="KW-0378">Hydrolase</keyword>
<dbReference type="HOGENOM" id="CLU_119261_1_0_1"/>
<dbReference type="GeneID" id="18475515"/>
<gene>
    <name evidence="4" type="ORF">WALSEDRAFT_69039</name>
</gene>
<keyword evidence="5" id="KW-1185">Reference proteome</keyword>
<organism evidence="4 5">
    <name type="scientific">Wallemia mellicola (strain ATCC MYA-4683 / CBS 633.66)</name>
    <name type="common">Wallemia sebi (CBS 633.66)</name>
    <dbReference type="NCBI Taxonomy" id="671144"/>
    <lineage>
        <taxon>Eukaryota</taxon>
        <taxon>Fungi</taxon>
        <taxon>Dikarya</taxon>
        <taxon>Basidiomycota</taxon>
        <taxon>Wallemiomycotina</taxon>
        <taxon>Wallemiomycetes</taxon>
        <taxon>Wallemiales</taxon>
        <taxon>Wallemiaceae</taxon>
        <taxon>Wallemia</taxon>
    </lineage>
</organism>
<dbReference type="RefSeq" id="XP_006958499.1">
    <property type="nucleotide sequence ID" value="XM_006958437.1"/>
</dbReference>
<evidence type="ECO:0000256" key="3">
    <source>
        <dbReference type="ARBA" id="ARBA00048707"/>
    </source>
</evidence>
<dbReference type="OrthoDB" id="201213at2759"/>
<dbReference type="InterPro" id="IPR042237">
    <property type="entry name" value="PTRHD1"/>
</dbReference>
<dbReference type="InterPro" id="IPR023476">
    <property type="entry name" value="Pep_tRNA_hydro_II_dom_sf"/>
</dbReference>
<dbReference type="OMA" id="AIIAQCC"/>
<comment type="catalytic activity">
    <reaction evidence="3">
        <text>an N-acyl-L-alpha-aminoacyl-tRNA + H2O = an N-acyl-L-amino acid + a tRNA + H(+)</text>
        <dbReference type="Rhea" id="RHEA:54448"/>
        <dbReference type="Rhea" id="RHEA-COMP:10123"/>
        <dbReference type="Rhea" id="RHEA-COMP:13883"/>
        <dbReference type="ChEBI" id="CHEBI:15377"/>
        <dbReference type="ChEBI" id="CHEBI:15378"/>
        <dbReference type="ChEBI" id="CHEBI:59874"/>
        <dbReference type="ChEBI" id="CHEBI:78442"/>
        <dbReference type="ChEBI" id="CHEBI:138191"/>
        <dbReference type="EC" id="3.1.1.29"/>
    </reaction>
</comment>
<accession>I4YBX8</accession>
<dbReference type="SUPFAM" id="SSF102462">
    <property type="entry name" value="Peptidyl-tRNA hydrolase II"/>
    <property type="match status" value="1"/>
</dbReference>
<dbReference type="AlphaFoldDB" id="I4YBX8"/>
<dbReference type="Proteomes" id="UP000005242">
    <property type="component" value="Unassembled WGS sequence"/>
</dbReference>
<evidence type="ECO:0000256" key="1">
    <source>
        <dbReference type="ARBA" id="ARBA00013260"/>
    </source>
</evidence>
<dbReference type="EMBL" id="JH668232">
    <property type="protein sequence ID" value="EIM21470.1"/>
    <property type="molecule type" value="Genomic_DNA"/>
</dbReference>
<dbReference type="EC" id="3.1.1.29" evidence="1"/>
<dbReference type="Gene3D" id="3.40.1490.10">
    <property type="entry name" value="Bit1"/>
    <property type="match status" value="1"/>
</dbReference>
<protein>
    <recommendedName>
        <fullName evidence="1">peptidyl-tRNA hydrolase</fullName>
        <ecNumber evidence="1">3.1.1.29</ecNumber>
    </recommendedName>
</protein>
<evidence type="ECO:0000313" key="4">
    <source>
        <dbReference type="EMBL" id="EIM21470.1"/>
    </source>
</evidence>
<dbReference type="Pfam" id="PF01981">
    <property type="entry name" value="PTH2"/>
    <property type="match status" value="1"/>
</dbReference>
<name>I4YBX8_WALMC</name>
<dbReference type="GO" id="GO:0004045">
    <property type="term" value="F:peptidyl-tRNA hydrolase activity"/>
    <property type="evidence" value="ECO:0007669"/>
    <property type="project" value="UniProtKB-EC"/>
</dbReference>